<evidence type="ECO:0000313" key="8">
    <source>
        <dbReference type="Ensembl" id="ENSAMEP00000037901.1"/>
    </source>
</evidence>
<protein>
    <recommendedName>
        <fullName evidence="10">Serine incorporator 2</fullName>
    </recommendedName>
</protein>
<comment type="subcellular location">
    <subcellularLocation>
        <location evidence="1">Membrane</location>
        <topology evidence="1">Multi-pass membrane protein</topology>
    </subcellularLocation>
</comment>
<comment type="similarity">
    <text evidence="2">Belongs to the TDE1 family.</text>
</comment>
<dbReference type="PANTHER" id="PTHR10383">
    <property type="entry name" value="SERINE INCORPORATOR"/>
    <property type="match status" value="1"/>
</dbReference>
<feature type="transmembrane region" description="Helical" evidence="6">
    <location>
        <begin position="85"/>
        <end position="105"/>
    </location>
</feature>
<dbReference type="InParanoid" id="A0A7N5KBX4"/>
<evidence type="ECO:0000256" key="5">
    <source>
        <dbReference type="ARBA" id="ARBA00023136"/>
    </source>
</evidence>
<feature type="signal peptide" evidence="7">
    <location>
        <begin position="1"/>
        <end position="20"/>
    </location>
</feature>
<keyword evidence="7" id="KW-0732">Signal</keyword>
<name>A0A7N5KBX4_AILME</name>
<reference evidence="8 9" key="1">
    <citation type="journal article" date="2010" name="Nature">
        <title>The sequence and de novo assembly of the giant panda genome.</title>
        <authorList>
            <person name="Li R."/>
            <person name="Fan W."/>
            <person name="Tian G."/>
            <person name="Zhu H."/>
            <person name="He L."/>
            <person name="Cai J."/>
            <person name="Huang Q."/>
            <person name="Cai Q."/>
            <person name="Li B."/>
            <person name="Bai Y."/>
            <person name="Zhang Z."/>
            <person name="Zhang Y."/>
            <person name="Wang W."/>
            <person name="Li J."/>
            <person name="Wei F."/>
            <person name="Li H."/>
            <person name="Jian M."/>
            <person name="Li J."/>
            <person name="Zhang Z."/>
            <person name="Nielsen R."/>
            <person name="Li D."/>
            <person name="Gu W."/>
            <person name="Yang Z."/>
            <person name="Xuan Z."/>
            <person name="Ryder O.A."/>
            <person name="Leung F.C."/>
            <person name="Zhou Y."/>
            <person name="Cao J."/>
            <person name="Sun X."/>
            <person name="Fu Y."/>
            <person name="Fang X."/>
            <person name="Guo X."/>
            <person name="Wang B."/>
            <person name="Hou R."/>
            <person name="Shen F."/>
            <person name="Mu B."/>
            <person name="Ni P."/>
            <person name="Lin R."/>
            <person name="Qian W."/>
            <person name="Wang G."/>
            <person name="Yu C."/>
            <person name="Nie W."/>
            <person name="Wang J."/>
            <person name="Wu Z."/>
            <person name="Liang H."/>
            <person name="Min J."/>
            <person name="Wu Q."/>
            <person name="Cheng S."/>
            <person name="Ruan J."/>
            <person name="Wang M."/>
            <person name="Shi Z."/>
            <person name="Wen M."/>
            <person name="Liu B."/>
            <person name="Ren X."/>
            <person name="Zheng H."/>
            <person name="Dong D."/>
            <person name="Cook K."/>
            <person name="Shan G."/>
            <person name="Zhang H."/>
            <person name="Kosiol C."/>
            <person name="Xie X."/>
            <person name="Lu Z."/>
            <person name="Zheng H."/>
            <person name="Li Y."/>
            <person name="Steiner C.C."/>
            <person name="Lam T.T."/>
            <person name="Lin S."/>
            <person name="Zhang Q."/>
            <person name="Li G."/>
            <person name="Tian J."/>
            <person name="Gong T."/>
            <person name="Liu H."/>
            <person name="Zhang D."/>
            <person name="Fang L."/>
            <person name="Ye C."/>
            <person name="Zhang J."/>
            <person name="Hu W."/>
            <person name="Xu A."/>
            <person name="Ren Y."/>
            <person name="Zhang G."/>
            <person name="Bruford M.W."/>
            <person name="Li Q."/>
            <person name="Ma L."/>
            <person name="Guo Y."/>
            <person name="An N."/>
            <person name="Hu Y."/>
            <person name="Zheng Y."/>
            <person name="Shi Y."/>
            <person name="Li Z."/>
            <person name="Liu Q."/>
            <person name="Chen Y."/>
            <person name="Zhao J."/>
            <person name="Qu N."/>
            <person name="Zhao S."/>
            <person name="Tian F."/>
            <person name="Wang X."/>
            <person name="Wang H."/>
            <person name="Xu L."/>
            <person name="Liu X."/>
            <person name="Vinar T."/>
            <person name="Wang Y."/>
            <person name="Lam T.W."/>
            <person name="Yiu S.M."/>
            <person name="Liu S."/>
            <person name="Zhang H."/>
            <person name="Li D."/>
            <person name="Huang Y."/>
            <person name="Wang X."/>
            <person name="Yang G."/>
            <person name="Jiang Z."/>
            <person name="Wang J."/>
            <person name="Qin N."/>
            <person name="Li L."/>
            <person name="Li J."/>
            <person name="Bolund L."/>
            <person name="Kristiansen K."/>
            <person name="Wong G.K."/>
            <person name="Olson M."/>
            <person name="Zhang X."/>
            <person name="Li S."/>
            <person name="Yang H."/>
            <person name="Wang J."/>
            <person name="Wang J."/>
        </authorList>
    </citation>
    <scope>NUCLEOTIDE SEQUENCE [LARGE SCALE GENOMIC DNA]</scope>
</reference>
<evidence type="ECO:0000256" key="6">
    <source>
        <dbReference type="SAM" id="Phobius"/>
    </source>
</evidence>
<dbReference type="Pfam" id="PF03348">
    <property type="entry name" value="Serinc"/>
    <property type="match status" value="1"/>
</dbReference>
<dbReference type="Ensembl" id="ENSAMET00000040193.1">
    <property type="protein sequence ID" value="ENSAMEP00000037901.1"/>
    <property type="gene ID" value="ENSAMEG00000028998.1"/>
</dbReference>
<dbReference type="InterPro" id="IPR005016">
    <property type="entry name" value="TDE1/TMS"/>
</dbReference>
<evidence type="ECO:0008006" key="10">
    <source>
        <dbReference type="Google" id="ProtNLM"/>
    </source>
</evidence>
<keyword evidence="5 6" id="KW-0472">Membrane</keyword>
<dbReference type="PANTHER" id="PTHR10383:SF51">
    <property type="entry name" value="SERINE INCORPORATOR 3"/>
    <property type="match status" value="1"/>
</dbReference>
<dbReference type="Proteomes" id="UP000008912">
    <property type="component" value="Unassembled WGS sequence"/>
</dbReference>
<organism evidence="8 9">
    <name type="scientific">Ailuropoda melanoleuca</name>
    <name type="common">Giant panda</name>
    <dbReference type="NCBI Taxonomy" id="9646"/>
    <lineage>
        <taxon>Eukaryota</taxon>
        <taxon>Metazoa</taxon>
        <taxon>Chordata</taxon>
        <taxon>Craniata</taxon>
        <taxon>Vertebrata</taxon>
        <taxon>Euteleostomi</taxon>
        <taxon>Mammalia</taxon>
        <taxon>Eutheria</taxon>
        <taxon>Laurasiatheria</taxon>
        <taxon>Carnivora</taxon>
        <taxon>Caniformia</taxon>
        <taxon>Ursidae</taxon>
        <taxon>Ailuropoda</taxon>
    </lineage>
</organism>
<sequence length="107" mass="11592">MGAVLGVCSLASWIPCLCSGASCLLCRCCPNSKNSTVTRLIYAFLLLLSTVVACIMLAPGMEKQLKKVPGFCEGFDCEALVGYRAVYRVSFAMAVFFCLFTLLMIQV</sequence>
<reference evidence="8" key="2">
    <citation type="submission" date="2025-08" db="UniProtKB">
        <authorList>
            <consortium name="Ensembl"/>
        </authorList>
    </citation>
    <scope>IDENTIFICATION</scope>
</reference>
<accession>A0A7N5KBX4</accession>
<evidence type="ECO:0000256" key="3">
    <source>
        <dbReference type="ARBA" id="ARBA00022692"/>
    </source>
</evidence>
<evidence type="ECO:0000313" key="9">
    <source>
        <dbReference type="Proteomes" id="UP000008912"/>
    </source>
</evidence>
<evidence type="ECO:0000256" key="4">
    <source>
        <dbReference type="ARBA" id="ARBA00022989"/>
    </source>
</evidence>
<dbReference type="GeneTree" id="ENSGT01030000234623"/>
<evidence type="ECO:0000256" key="7">
    <source>
        <dbReference type="SAM" id="SignalP"/>
    </source>
</evidence>
<evidence type="ECO:0000256" key="2">
    <source>
        <dbReference type="ARBA" id="ARBA00006665"/>
    </source>
</evidence>
<keyword evidence="4 6" id="KW-1133">Transmembrane helix</keyword>
<proteinExistence type="inferred from homology"/>
<dbReference type="AlphaFoldDB" id="A0A7N5KBX4"/>
<reference evidence="8" key="3">
    <citation type="submission" date="2025-09" db="UniProtKB">
        <authorList>
            <consortium name="Ensembl"/>
        </authorList>
    </citation>
    <scope>IDENTIFICATION</scope>
</reference>
<keyword evidence="3 6" id="KW-0812">Transmembrane</keyword>
<keyword evidence="9" id="KW-1185">Reference proteome</keyword>
<feature type="transmembrane region" description="Helical" evidence="6">
    <location>
        <begin position="36"/>
        <end position="58"/>
    </location>
</feature>
<evidence type="ECO:0000256" key="1">
    <source>
        <dbReference type="ARBA" id="ARBA00004141"/>
    </source>
</evidence>
<feature type="chain" id="PRO_5030671562" description="Serine incorporator 2" evidence="7">
    <location>
        <begin position="21"/>
        <end position="107"/>
    </location>
</feature>
<dbReference type="GO" id="GO:0016020">
    <property type="term" value="C:membrane"/>
    <property type="evidence" value="ECO:0007669"/>
    <property type="project" value="UniProtKB-SubCell"/>
</dbReference>